<proteinExistence type="predicted"/>
<dbReference type="InterPro" id="IPR039538">
    <property type="entry name" value="BetI_C"/>
</dbReference>
<dbReference type="InterPro" id="IPR009057">
    <property type="entry name" value="Homeodomain-like_sf"/>
</dbReference>
<dbReference type="PROSITE" id="PS50977">
    <property type="entry name" value="HTH_TETR_2"/>
    <property type="match status" value="1"/>
</dbReference>
<feature type="domain" description="HTH tetR-type" evidence="6">
    <location>
        <begin position="17"/>
        <end position="77"/>
    </location>
</feature>
<dbReference type="InterPro" id="IPR050109">
    <property type="entry name" value="HTH-type_TetR-like_transc_reg"/>
</dbReference>
<dbReference type="KEGG" id="dbr:Deba_1782"/>
<dbReference type="InterPro" id="IPR036271">
    <property type="entry name" value="Tet_transcr_reg_TetR-rel_C_sf"/>
</dbReference>
<evidence type="ECO:0000313" key="7">
    <source>
        <dbReference type="EMBL" id="ADK85149.1"/>
    </source>
</evidence>
<dbReference type="SUPFAM" id="SSF48498">
    <property type="entry name" value="Tetracyclin repressor-like, C-terminal domain"/>
    <property type="match status" value="1"/>
</dbReference>
<dbReference type="SUPFAM" id="SSF46689">
    <property type="entry name" value="Homeodomain-like"/>
    <property type="match status" value="1"/>
</dbReference>
<dbReference type="PRINTS" id="PR00455">
    <property type="entry name" value="HTHTETR"/>
</dbReference>
<evidence type="ECO:0000256" key="1">
    <source>
        <dbReference type="ARBA" id="ARBA00022491"/>
    </source>
</evidence>
<reference evidence="7 8" key="1">
    <citation type="journal article" date="2010" name="Stand. Genomic Sci.">
        <title>Complete genome sequence of Desulfarculus baarsii type strain (2st14).</title>
        <authorList>
            <person name="Sun H."/>
            <person name="Spring S."/>
            <person name="Lapidus A."/>
            <person name="Davenport K."/>
            <person name="Del Rio T.G."/>
            <person name="Tice H."/>
            <person name="Nolan M."/>
            <person name="Copeland A."/>
            <person name="Cheng J.F."/>
            <person name="Lucas S."/>
            <person name="Tapia R."/>
            <person name="Goodwin L."/>
            <person name="Pitluck S."/>
            <person name="Ivanova N."/>
            <person name="Pagani I."/>
            <person name="Mavromatis K."/>
            <person name="Ovchinnikova G."/>
            <person name="Pati A."/>
            <person name="Chen A."/>
            <person name="Palaniappan K."/>
            <person name="Hauser L."/>
            <person name="Chang Y.J."/>
            <person name="Jeffries C.D."/>
            <person name="Detter J.C."/>
            <person name="Han C."/>
            <person name="Rohde M."/>
            <person name="Brambilla E."/>
            <person name="Goker M."/>
            <person name="Woyke T."/>
            <person name="Bristow J."/>
            <person name="Eisen J.A."/>
            <person name="Markowitz V."/>
            <person name="Hugenholtz P."/>
            <person name="Kyrpides N.C."/>
            <person name="Klenk H.P."/>
            <person name="Land M."/>
        </authorList>
    </citation>
    <scope>NUCLEOTIDE SEQUENCE [LARGE SCALE GENOMIC DNA]</scope>
    <source>
        <strain evidence="8">ATCC 33931 / DSM 2075 / LMG 7858 / VKM B-1802 / 2st14</strain>
    </source>
</reference>
<dbReference type="InterPro" id="IPR001647">
    <property type="entry name" value="HTH_TetR"/>
</dbReference>
<dbReference type="EMBL" id="CP002085">
    <property type="protein sequence ID" value="ADK85149.1"/>
    <property type="molecule type" value="Genomic_DNA"/>
</dbReference>
<dbReference type="OrthoDB" id="9793734at2"/>
<dbReference type="STRING" id="644282.Deba_1782"/>
<dbReference type="Gene3D" id="1.10.357.10">
    <property type="entry name" value="Tetracycline Repressor, domain 2"/>
    <property type="match status" value="1"/>
</dbReference>
<dbReference type="HOGENOM" id="CLU_069356_15_12_7"/>
<dbReference type="PANTHER" id="PTHR30055">
    <property type="entry name" value="HTH-TYPE TRANSCRIPTIONAL REGULATOR RUTR"/>
    <property type="match status" value="1"/>
</dbReference>
<dbReference type="eggNOG" id="COG1309">
    <property type="taxonomic scope" value="Bacteria"/>
</dbReference>
<dbReference type="Pfam" id="PF00440">
    <property type="entry name" value="TetR_N"/>
    <property type="match status" value="1"/>
</dbReference>
<feature type="DNA-binding region" description="H-T-H motif" evidence="5">
    <location>
        <begin position="40"/>
        <end position="59"/>
    </location>
</feature>
<keyword evidence="1" id="KW-0678">Repressor</keyword>
<protein>
    <submittedName>
        <fullName evidence="7">Transcriptional regulator, TetR family</fullName>
    </submittedName>
</protein>
<dbReference type="PANTHER" id="PTHR30055:SF234">
    <property type="entry name" value="HTH-TYPE TRANSCRIPTIONAL REGULATOR BETI"/>
    <property type="match status" value="1"/>
</dbReference>
<organism evidence="7 8">
    <name type="scientific">Desulfarculus baarsii (strain ATCC 33931 / DSM 2075 / LMG 7858 / VKM B-1802 / 2st14)</name>
    <dbReference type="NCBI Taxonomy" id="644282"/>
    <lineage>
        <taxon>Bacteria</taxon>
        <taxon>Pseudomonadati</taxon>
        <taxon>Thermodesulfobacteriota</taxon>
        <taxon>Desulfarculia</taxon>
        <taxon>Desulfarculales</taxon>
        <taxon>Desulfarculaceae</taxon>
        <taxon>Desulfarculus</taxon>
    </lineage>
</organism>
<dbReference type="GO" id="GO:0000976">
    <property type="term" value="F:transcription cis-regulatory region binding"/>
    <property type="evidence" value="ECO:0007669"/>
    <property type="project" value="TreeGrafter"/>
</dbReference>
<dbReference type="AlphaFoldDB" id="E1QHV6"/>
<dbReference type="RefSeq" id="WP_013258601.1">
    <property type="nucleotide sequence ID" value="NC_014365.1"/>
</dbReference>
<evidence type="ECO:0000313" key="8">
    <source>
        <dbReference type="Proteomes" id="UP000009047"/>
    </source>
</evidence>
<dbReference type="Proteomes" id="UP000009047">
    <property type="component" value="Chromosome"/>
</dbReference>
<keyword evidence="3 5" id="KW-0238">DNA-binding</keyword>
<evidence type="ECO:0000256" key="5">
    <source>
        <dbReference type="PROSITE-ProRule" id="PRU00335"/>
    </source>
</evidence>
<sequence length="211" mass="23587">MSMTTSDGNVSRQTKAEARRRQVLDAASECFRMHGFHSASMAQICKSAKMSAGHIYNFFTCKEEIIEAIVKEDLAETLKIINELHNSDEDFVDTMVSQLWRGVDRAMDLDNSALMLEVLAEAIRNPKVAQMVRQSDMVISGYVKALLRTSKKGVGQLEERDLNAITDLFSALFNGLMCCAVMNPDLDREAMTKLLRKVVGHILDPDESARP</sequence>
<keyword evidence="8" id="KW-1185">Reference proteome</keyword>
<evidence type="ECO:0000256" key="3">
    <source>
        <dbReference type="ARBA" id="ARBA00023125"/>
    </source>
</evidence>
<evidence type="ECO:0000256" key="2">
    <source>
        <dbReference type="ARBA" id="ARBA00023015"/>
    </source>
</evidence>
<dbReference type="Pfam" id="PF13977">
    <property type="entry name" value="TetR_C_6"/>
    <property type="match status" value="1"/>
</dbReference>
<evidence type="ECO:0000256" key="4">
    <source>
        <dbReference type="ARBA" id="ARBA00023163"/>
    </source>
</evidence>
<name>E1QHV6_DESB2</name>
<keyword evidence="4" id="KW-0804">Transcription</keyword>
<gene>
    <name evidence="7" type="ordered locus">Deba_1782</name>
</gene>
<accession>E1QHV6</accession>
<dbReference type="GO" id="GO:0003700">
    <property type="term" value="F:DNA-binding transcription factor activity"/>
    <property type="evidence" value="ECO:0007669"/>
    <property type="project" value="TreeGrafter"/>
</dbReference>
<evidence type="ECO:0000259" key="6">
    <source>
        <dbReference type="PROSITE" id="PS50977"/>
    </source>
</evidence>
<keyword evidence="2" id="KW-0805">Transcription regulation</keyword>